<dbReference type="PANTHER" id="PTHR15822:SF4">
    <property type="entry name" value="TYROSYL-DNA PHOSPHODIESTERASE 2"/>
    <property type="match status" value="1"/>
</dbReference>
<keyword evidence="7" id="KW-0460">Magnesium</keyword>
<dbReference type="GO" id="GO:0003697">
    <property type="term" value="F:single-stranded DNA binding"/>
    <property type="evidence" value="ECO:0007669"/>
    <property type="project" value="TreeGrafter"/>
</dbReference>
<keyword evidence="8" id="KW-0234">DNA repair</keyword>
<keyword evidence="6" id="KW-0378">Hydrolase</keyword>
<dbReference type="EMBL" id="BOOI01000009">
    <property type="protein sequence ID" value="GIH82740.1"/>
    <property type="molecule type" value="Genomic_DNA"/>
</dbReference>
<evidence type="ECO:0000256" key="4">
    <source>
        <dbReference type="ARBA" id="ARBA00022723"/>
    </source>
</evidence>
<keyword evidence="11" id="KW-1185">Reference proteome</keyword>
<sequence>MEIDWAQPYGPLIDTSLRVVTWNVWGRHGPWEQRWKAIGSVLRQADPDVVALQESWSEGVAGLAGELGRHHVIGFGGDHWDASTPCAVLSRWPITRHERRGLAPEHGTSGGAVLFAEIDGPRGPLHLFSVILGSFRPYDSVIRQDAVRDLAAFVTETGRGSTPAVICGDFNAPAESDEMRMLTGLTRPAAEKFFAYDAWAVAGDGGAGITWSRRNPWAAPALFPERRFDYILSVWPKPGGAGHPLHCEVIGTTEIAGVIPSDHYGVLADLRY</sequence>
<evidence type="ECO:0000259" key="9">
    <source>
        <dbReference type="Pfam" id="PF03372"/>
    </source>
</evidence>
<organism evidence="10 11">
    <name type="scientific">Planobispora rosea</name>
    <dbReference type="NCBI Taxonomy" id="35762"/>
    <lineage>
        <taxon>Bacteria</taxon>
        <taxon>Bacillati</taxon>
        <taxon>Actinomycetota</taxon>
        <taxon>Actinomycetes</taxon>
        <taxon>Streptosporangiales</taxon>
        <taxon>Streptosporangiaceae</taxon>
        <taxon>Planobispora</taxon>
    </lineage>
</organism>
<comment type="caution">
    <text evidence="10">The sequence shown here is derived from an EMBL/GenBank/DDBJ whole genome shotgun (WGS) entry which is preliminary data.</text>
</comment>
<dbReference type="GO" id="GO:0006302">
    <property type="term" value="P:double-strand break repair"/>
    <property type="evidence" value="ECO:0007669"/>
    <property type="project" value="TreeGrafter"/>
</dbReference>
<dbReference type="Pfam" id="PF03372">
    <property type="entry name" value="Exo_endo_phos"/>
    <property type="match status" value="1"/>
</dbReference>
<dbReference type="InterPro" id="IPR005135">
    <property type="entry name" value="Endo/exonuclease/phosphatase"/>
</dbReference>
<dbReference type="Proteomes" id="UP000655044">
    <property type="component" value="Unassembled WGS sequence"/>
</dbReference>
<comment type="cofactor">
    <cofactor evidence="2">
        <name>Mg(2+)</name>
        <dbReference type="ChEBI" id="CHEBI:18420"/>
    </cofactor>
</comment>
<keyword evidence="3" id="KW-0540">Nuclease</keyword>
<dbReference type="SUPFAM" id="SSF56219">
    <property type="entry name" value="DNase I-like"/>
    <property type="match status" value="1"/>
</dbReference>
<dbReference type="Gene3D" id="3.60.10.10">
    <property type="entry name" value="Endonuclease/exonuclease/phosphatase"/>
    <property type="match status" value="1"/>
</dbReference>
<evidence type="ECO:0000313" key="11">
    <source>
        <dbReference type="Proteomes" id="UP000655044"/>
    </source>
</evidence>
<dbReference type="OrthoDB" id="9787701at2"/>
<dbReference type="PANTHER" id="PTHR15822">
    <property type="entry name" value="TRAF AND TNF RECEPTOR-ASSOCIATED PROTEIN"/>
    <property type="match status" value="1"/>
</dbReference>
<evidence type="ECO:0000256" key="3">
    <source>
        <dbReference type="ARBA" id="ARBA00022722"/>
    </source>
</evidence>
<evidence type="ECO:0000256" key="5">
    <source>
        <dbReference type="ARBA" id="ARBA00022763"/>
    </source>
</evidence>
<keyword evidence="4" id="KW-0479">Metal-binding</keyword>
<evidence type="ECO:0000313" key="10">
    <source>
        <dbReference type="EMBL" id="GIH82740.1"/>
    </source>
</evidence>
<name>A0A8J3RWR9_PLARO</name>
<accession>A0A8J3RWR9</accession>
<protein>
    <recommendedName>
        <fullName evidence="9">Endonuclease/exonuclease/phosphatase domain-containing protein</fullName>
    </recommendedName>
</protein>
<evidence type="ECO:0000256" key="8">
    <source>
        <dbReference type="ARBA" id="ARBA00023204"/>
    </source>
</evidence>
<comment type="cofactor">
    <cofactor evidence="1">
        <name>Mn(2+)</name>
        <dbReference type="ChEBI" id="CHEBI:29035"/>
    </cofactor>
</comment>
<evidence type="ECO:0000256" key="1">
    <source>
        <dbReference type="ARBA" id="ARBA00001936"/>
    </source>
</evidence>
<keyword evidence="5" id="KW-0227">DNA damage</keyword>
<feature type="domain" description="Endonuclease/exonuclease/phosphatase" evidence="9">
    <location>
        <begin position="20"/>
        <end position="263"/>
    </location>
</feature>
<dbReference type="GO" id="GO:0070260">
    <property type="term" value="F:5'-tyrosyl-DNA phosphodiesterase activity"/>
    <property type="evidence" value="ECO:0007669"/>
    <property type="project" value="TreeGrafter"/>
</dbReference>
<dbReference type="RefSeq" id="WP_068922657.1">
    <property type="nucleotide sequence ID" value="NZ_BMQP01000004.1"/>
</dbReference>
<proteinExistence type="predicted"/>
<dbReference type="InterPro" id="IPR036691">
    <property type="entry name" value="Endo/exonu/phosph_ase_sf"/>
</dbReference>
<evidence type="ECO:0000256" key="6">
    <source>
        <dbReference type="ARBA" id="ARBA00022801"/>
    </source>
</evidence>
<evidence type="ECO:0000256" key="2">
    <source>
        <dbReference type="ARBA" id="ARBA00001946"/>
    </source>
</evidence>
<dbReference type="AlphaFoldDB" id="A0A8J3RWR9"/>
<evidence type="ECO:0000256" key="7">
    <source>
        <dbReference type="ARBA" id="ARBA00022842"/>
    </source>
</evidence>
<dbReference type="InterPro" id="IPR051547">
    <property type="entry name" value="TDP2-like"/>
</dbReference>
<reference evidence="10" key="1">
    <citation type="submission" date="2021-01" db="EMBL/GenBank/DDBJ databases">
        <title>Whole genome shotgun sequence of Planobispora rosea NBRC 15558.</title>
        <authorList>
            <person name="Komaki H."/>
            <person name="Tamura T."/>
        </authorList>
    </citation>
    <scope>NUCLEOTIDE SEQUENCE</scope>
    <source>
        <strain evidence="10">NBRC 15558</strain>
    </source>
</reference>
<dbReference type="GO" id="GO:0046872">
    <property type="term" value="F:metal ion binding"/>
    <property type="evidence" value="ECO:0007669"/>
    <property type="project" value="UniProtKB-KW"/>
</dbReference>
<dbReference type="GO" id="GO:0004518">
    <property type="term" value="F:nuclease activity"/>
    <property type="evidence" value="ECO:0007669"/>
    <property type="project" value="UniProtKB-KW"/>
</dbReference>
<dbReference type="GO" id="GO:0005737">
    <property type="term" value="C:cytoplasm"/>
    <property type="evidence" value="ECO:0007669"/>
    <property type="project" value="TreeGrafter"/>
</dbReference>
<gene>
    <name evidence="10" type="ORF">Pro02_11480</name>
</gene>